<dbReference type="GO" id="GO:0005615">
    <property type="term" value="C:extracellular space"/>
    <property type="evidence" value="ECO:0007669"/>
    <property type="project" value="TreeGrafter"/>
</dbReference>
<accession>A0A0A1PFH2</accession>
<feature type="domain" description="Sphingomyelin phosphodiesterase C-terminal" evidence="4">
    <location>
        <begin position="345"/>
        <end position="408"/>
    </location>
</feature>
<dbReference type="PANTHER" id="PTHR10340">
    <property type="entry name" value="SPHINGOMYELIN PHOSPHODIESTERASE"/>
    <property type="match status" value="1"/>
</dbReference>
<keyword evidence="2" id="KW-0325">Glycoprotein</keyword>
<dbReference type="EMBL" id="KV921350">
    <property type="protein sequence ID" value="ORE17651.1"/>
    <property type="molecule type" value="Genomic_DNA"/>
</dbReference>
<dbReference type="Gene3D" id="3.60.21.10">
    <property type="match status" value="1"/>
</dbReference>
<evidence type="ECO:0000256" key="2">
    <source>
        <dbReference type="ARBA" id="ARBA00023180"/>
    </source>
</evidence>
<dbReference type="GO" id="GO:0006798">
    <property type="term" value="P:polyphosphate catabolic process"/>
    <property type="evidence" value="ECO:0007669"/>
    <property type="project" value="TreeGrafter"/>
</dbReference>
<evidence type="ECO:0000313" key="6">
    <source>
        <dbReference type="Proteomes" id="UP000242381"/>
    </source>
</evidence>
<evidence type="ECO:0000256" key="1">
    <source>
        <dbReference type="ARBA" id="ARBA00022801"/>
    </source>
</evidence>
<gene>
    <name evidence="5" type="ORF">BCV71DRAFT_264605</name>
</gene>
<protein>
    <recommendedName>
        <fullName evidence="4">Sphingomyelin phosphodiesterase C-terminal domain-containing protein</fullName>
    </recommendedName>
</protein>
<evidence type="ECO:0000256" key="3">
    <source>
        <dbReference type="SAM" id="SignalP"/>
    </source>
</evidence>
<sequence length="433" mass="48459">MKFTHSFTYISVCILLLQQSVSAVPLQQPGALVKRGSDLHGKFLHITDIHLDPYYKEGADPSSFCHQHGKKRSKESGKYGALGTDCDTPVPLVQIAFDFLKEKVQDVDFILYTGDTARHDRDDDLPISDDDIVDSHQTVLKYFQSAYSTKHTPYVPTIGNNDGFDHNDLGEKAKIFTKLESIWKPLGLNLTQNFAQGGYFVQDILDGKLTVINTNSMYFFKKDDASDCDKEDSPGTIQLKWLESTLDYYAQKDGNHQVYLMGHVPPVDDDGSKLFKDKCYSKYIDLLGKYSKIIAGHFTGHTNNDNLNAIVSDNDKYTLVHAGKQNNVDSKTAVGLFNAPSIIPKNNPAIRVYKYQAESGEYPVGTILDWEQYYLDLEKANNDGDANFELEYTASDLFGVNHFDGTGVANAMNAVADNKNIRELYKKYAGVST</sequence>
<name>A0A0A1PFH2_RHIZD</name>
<reference evidence="5 6" key="1">
    <citation type="journal article" date="2016" name="Proc. Natl. Acad. Sci. U.S.A.">
        <title>Lipid metabolic changes in an early divergent fungus govern the establishment of a mutualistic symbiosis with endobacteria.</title>
        <authorList>
            <person name="Lastovetsky O.A."/>
            <person name="Gaspar M.L."/>
            <person name="Mondo S.J."/>
            <person name="LaButti K.M."/>
            <person name="Sandor L."/>
            <person name="Grigoriev I.V."/>
            <person name="Henry S.A."/>
            <person name="Pawlowska T.E."/>
        </authorList>
    </citation>
    <scope>NUCLEOTIDE SEQUENCE [LARGE SCALE GENOMIC DNA]</scope>
    <source>
        <strain evidence="5 6">ATCC 11559</strain>
    </source>
</reference>
<dbReference type="GO" id="GO:0008081">
    <property type="term" value="F:phosphoric diester hydrolase activity"/>
    <property type="evidence" value="ECO:0007669"/>
    <property type="project" value="TreeGrafter"/>
</dbReference>
<dbReference type="GO" id="GO:0000324">
    <property type="term" value="C:fungal-type vacuole"/>
    <property type="evidence" value="ECO:0007669"/>
    <property type="project" value="TreeGrafter"/>
</dbReference>
<keyword evidence="3" id="KW-0732">Signal</keyword>
<dbReference type="Proteomes" id="UP000242381">
    <property type="component" value="Unassembled WGS sequence"/>
</dbReference>
<dbReference type="GO" id="GO:0004309">
    <property type="term" value="F:exopolyphosphatase activity"/>
    <property type="evidence" value="ECO:0007669"/>
    <property type="project" value="TreeGrafter"/>
</dbReference>
<evidence type="ECO:0000313" key="5">
    <source>
        <dbReference type="EMBL" id="ORE17651.1"/>
    </source>
</evidence>
<dbReference type="GO" id="GO:0000298">
    <property type="term" value="F:endopolyphosphatase activity"/>
    <property type="evidence" value="ECO:0007669"/>
    <property type="project" value="TreeGrafter"/>
</dbReference>
<dbReference type="SUPFAM" id="SSF56300">
    <property type="entry name" value="Metallo-dependent phosphatases"/>
    <property type="match status" value="1"/>
</dbReference>
<dbReference type="PANTHER" id="PTHR10340:SF55">
    <property type="entry name" value="ENDOPOLYPHOSPHATASE"/>
    <property type="match status" value="1"/>
</dbReference>
<keyword evidence="1" id="KW-0378">Hydrolase</keyword>
<dbReference type="InterPro" id="IPR029052">
    <property type="entry name" value="Metallo-depent_PP-like"/>
</dbReference>
<dbReference type="Pfam" id="PF19272">
    <property type="entry name" value="ASMase_C"/>
    <property type="match status" value="1"/>
</dbReference>
<dbReference type="OMA" id="GNFWHIT"/>
<dbReference type="InterPro" id="IPR045473">
    <property type="entry name" value="ASM_C"/>
</dbReference>
<feature type="chain" id="PRO_5030003973" description="Sphingomyelin phosphodiesterase C-terminal domain-containing protein" evidence="3">
    <location>
        <begin position="24"/>
        <end position="433"/>
    </location>
</feature>
<feature type="signal peptide" evidence="3">
    <location>
        <begin position="1"/>
        <end position="23"/>
    </location>
</feature>
<dbReference type="VEuPathDB" id="FungiDB:BCV72DRAFT_261247"/>
<proteinExistence type="predicted"/>
<dbReference type="AlphaFoldDB" id="A0A0A1PFH2"/>
<evidence type="ECO:0000259" key="4">
    <source>
        <dbReference type="Pfam" id="PF19272"/>
    </source>
</evidence>
<organism evidence="5 6">
    <name type="scientific">Rhizopus microsporus</name>
    <dbReference type="NCBI Taxonomy" id="58291"/>
    <lineage>
        <taxon>Eukaryota</taxon>
        <taxon>Fungi</taxon>
        <taxon>Fungi incertae sedis</taxon>
        <taxon>Mucoromycota</taxon>
        <taxon>Mucoromycotina</taxon>
        <taxon>Mucoromycetes</taxon>
        <taxon>Mucorales</taxon>
        <taxon>Mucorineae</taxon>
        <taxon>Rhizopodaceae</taxon>
        <taxon>Rhizopus</taxon>
    </lineage>
</organism>